<dbReference type="Proteomes" id="UP000005013">
    <property type="component" value="Chromosome"/>
</dbReference>
<evidence type="ECO:0000313" key="2">
    <source>
        <dbReference type="Proteomes" id="UP000005013"/>
    </source>
</evidence>
<evidence type="ECO:0000313" key="1">
    <source>
        <dbReference type="EMBL" id="AFI05147.1"/>
    </source>
</evidence>
<gene>
    <name evidence="1" type="ordered locus">HCD_00575</name>
</gene>
<reference evidence="1 2" key="1">
    <citation type="journal article" date="2013" name="PLoS ONE">
        <title>Sequence Divergence and Conservation in Genomes ofHelicobacter cetorum Strains from a Dolphin and a Whale.</title>
        <authorList>
            <person name="Kersulyte D."/>
            <person name="Rossi M."/>
            <person name="Berg D.E."/>
        </authorList>
    </citation>
    <scope>NUCLEOTIDE SEQUENCE [LARGE SCALE GENOMIC DNA]</scope>
    <source>
        <strain evidence="1 2">MIT 99-5656</strain>
    </source>
</reference>
<name>I0EQC8_HELCM</name>
<dbReference type="HOGENOM" id="CLU_2617134_0_0_7"/>
<dbReference type="AlphaFoldDB" id="I0EQC8"/>
<protein>
    <submittedName>
        <fullName evidence="1">Uncharacterized protein</fullName>
    </submittedName>
</protein>
<accession>I0EQC8</accession>
<keyword evidence="2" id="KW-1185">Reference proteome</keyword>
<organism evidence="1 2">
    <name type="scientific">Helicobacter cetorum (strain ATCC BAA-540 / CCUG 52418 / MIT 99-5656)</name>
    <dbReference type="NCBI Taxonomy" id="1163745"/>
    <lineage>
        <taxon>Bacteria</taxon>
        <taxon>Pseudomonadati</taxon>
        <taxon>Campylobacterota</taxon>
        <taxon>Epsilonproteobacteria</taxon>
        <taxon>Campylobacterales</taxon>
        <taxon>Helicobacteraceae</taxon>
        <taxon>Helicobacter</taxon>
    </lineage>
</organism>
<dbReference type="KEGG" id="hcm:HCD_00575"/>
<sequence length="78" mass="9237">MELVLIVMVKQQWSSLDNKLIIMVLKRNEAKKVRYPKCKIGLIPVEGRTMSFHFKYPKALALRFQRVGKKLYKKLQCN</sequence>
<dbReference type="STRING" id="1163745.HCD_00575"/>
<proteinExistence type="predicted"/>
<dbReference type="EMBL" id="CP003481">
    <property type="protein sequence ID" value="AFI05147.1"/>
    <property type="molecule type" value="Genomic_DNA"/>
</dbReference>